<dbReference type="SMART" id="SM00235">
    <property type="entry name" value="ZnMc"/>
    <property type="match status" value="1"/>
</dbReference>
<dbReference type="SUPFAM" id="SSF55486">
    <property type="entry name" value="Metalloproteases ('zincins'), catalytic domain"/>
    <property type="match status" value="1"/>
</dbReference>
<dbReference type="AlphaFoldDB" id="A0A517N7J0"/>
<evidence type="ECO:0000256" key="1">
    <source>
        <dbReference type="SAM" id="MobiDB-lite"/>
    </source>
</evidence>
<dbReference type="GO" id="GO:0008237">
    <property type="term" value="F:metallopeptidase activity"/>
    <property type="evidence" value="ECO:0007669"/>
    <property type="project" value="InterPro"/>
</dbReference>
<dbReference type="GO" id="GO:0008270">
    <property type="term" value="F:zinc ion binding"/>
    <property type="evidence" value="ECO:0007669"/>
    <property type="project" value="InterPro"/>
</dbReference>
<name>A0A517N7J0_9BACT</name>
<dbReference type="InterPro" id="IPR006026">
    <property type="entry name" value="Peptidase_Metallo"/>
</dbReference>
<organism evidence="3 4">
    <name type="scientific">Rubripirellula lacrimiformis</name>
    <dbReference type="NCBI Taxonomy" id="1930273"/>
    <lineage>
        <taxon>Bacteria</taxon>
        <taxon>Pseudomonadati</taxon>
        <taxon>Planctomycetota</taxon>
        <taxon>Planctomycetia</taxon>
        <taxon>Pirellulales</taxon>
        <taxon>Pirellulaceae</taxon>
        <taxon>Rubripirellula</taxon>
    </lineage>
</organism>
<reference evidence="3 4" key="1">
    <citation type="submission" date="2019-02" db="EMBL/GenBank/DDBJ databases">
        <title>Deep-cultivation of Planctomycetes and their phenomic and genomic characterization uncovers novel biology.</title>
        <authorList>
            <person name="Wiegand S."/>
            <person name="Jogler M."/>
            <person name="Boedeker C."/>
            <person name="Pinto D."/>
            <person name="Vollmers J."/>
            <person name="Rivas-Marin E."/>
            <person name="Kohn T."/>
            <person name="Peeters S.H."/>
            <person name="Heuer A."/>
            <person name="Rast P."/>
            <person name="Oberbeckmann S."/>
            <person name="Bunk B."/>
            <person name="Jeske O."/>
            <person name="Meyerdierks A."/>
            <person name="Storesund J.E."/>
            <person name="Kallscheuer N."/>
            <person name="Luecker S."/>
            <person name="Lage O.M."/>
            <person name="Pohl T."/>
            <person name="Merkel B.J."/>
            <person name="Hornburger P."/>
            <person name="Mueller R.-W."/>
            <person name="Bruemmer F."/>
            <person name="Labrenz M."/>
            <person name="Spormann A.M."/>
            <person name="Op den Camp H."/>
            <person name="Overmann J."/>
            <person name="Amann R."/>
            <person name="Jetten M.S.M."/>
            <person name="Mascher T."/>
            <person name="Medema M.H."/>
            <person name="Devos D.P."/>
            <person name="Kaster A.-K."/>
            <person name="Ovreas L."/>
            <person name="Rohde M."/>
            <person name="Galperin M.Y."/>
            <person name="Jogler C."/>
        </authorList>
    </citation>
    <scope>NUCLEOTIDE SEQUENCE [LARGE SCALE GENOMIC DNA]</scope>
    <source>
        <strain evidence="3 4">K22_7</strain>
    </source>
</reference>
<evidence type="ECO:0000259" key="2">
    <source>
        <dbReference type="SMART" id="SM00235"/>
    </source>
</evidence>
<gene>
    <name evidence="3" type="ORF">K227x_14850</name>
</gene>
<dbReference type="RefSeq" id="WP_246146617.1">
    <property type="nucleotide sequence ID" value="NZ_CP036525.1"/>
</dbReference>
<dbReference type="InterPro" id="IPR024079">
    <property type="entry name" value="MetalloPept_cat_dom_sf"/>
</dbReference>
<sequence length="309" mass="33932">MLDTRKWCLFVLICLVGVPLFAQEATLPDRSLPYGSDSQVDNPAIERLAAESAVADAVAKARKLELENLRLKIAMQRLQISLVERIRDPGSNRAQDRAFPLRRAIWPSATIPVTWENPSPANAQERQWVQDAITRTWQAESGLKFTGWGQSQASSTGIRILIADDGPHVKALGRGLDGMRNGMVLNFTFGNWCPACGGANRRSSIESIAVHEFGHAISFAHEQNRSDAPLWCQRERQGSDGDWFITVYDPDSIMNYCNPLYNNNGDLSPLDIAGARALYGAPGNPVPTPVPNPVPTPDVQPDPPVQKGN</sequence>
<feature type="domain" description="Peptidase metallopeptidase" evidence="2">
    <location>
        <begin position="102"/>
        <end position="250"/>
    </location>
</feature>
<dbReference type="GO" id="GO:0006508">
    <property type="term" value="P:proteolysis"/>
    <property type="evidence" value="ECO:0007669"/>
    <property type="project" value="InterPro"/>
</dbReference>
<protein>
    <submittedName>
        <fullName evidence="3">Astacin (Peptidase family M12A)</fullName>
    </submittedName>
</protein>
<evidence type="ECO:0000313" key="4">
    <source>
        <dbReference type="Proteomes" id="UP000318538"/>
    </source>
</evidence>
<dbReference type="KEGG" id="rlc:K227x_14850"/>
<keyword evidence="4" id="KW-1185">Reference proteome</keyword>
<dbReference type="EMBL" id="CP036525">
    <property type="protein sequence ID" value="QDT03105.1"/>
    <property type="molecule type" value="Genomic_DNA"/>
</dbReference>
<feature type="region of interest" description="Disordered" evidence="1">
    <location>
        <begin position="282"/>
        <end position="309"/>
    </location>
</feature>
<dbReference type="Proteomes" id="UP000318538">
    <property type="component" value="Chromosome"/>
</dbReference>
<accession>A0A517N7J0</accession>
<evidence type="ECO:0000313" key="3">
    <source>
        <dbReference type="EMBL" id="QDT03105.1"/>
    </source>
</evidence>
<feature type="compositionally biased region" description="Pro residues" evidence="1">
    <location>
        <begin position="284"/>
        <end position="309"/>
    </location>
</feature>
<dbReference type="Gene3D" id="3.40.390.10">
    <property type="entry name" value="Collagenase (Catalytic Domain)"/>
    <property type="match status" value="1"/>
</dbReference>
<proteinExistence type="predicted"/>